<dbReference type="RefSeq" id="WP_318598457.1">
    <property type="nucleotide sequence ID" value="NZ_JAWSTH010000046.1"/>
</dbReference>
<dbReference type="Gene3D" id="1.10.10.10">
    <property type="entry name" value="Winged helix-like DNA-binding domain superfamily/Winged helix DNA-binding domain"/>
    <property type="match status" value="1"/>
</dbReference>
<evidence type="ECO:0000313" key="3">
    <source>
        <dbReference type="Proteomes" id="UP001284601"/>
    </source>
</evidence>
<feature type="region of interest" description="Disordered" evidence="1">
    <location>
        <begin position="41"/>
        <end position="69"/>
    </location>
</feature>
<name>A0ABU4HSB0_9ACTN</name>
<evidence type="ECO:0008006" key="4">
    <source>
        <dbReference type="Google" id="ProtNLM"/>
    </source>
</evidence>
<dbReference type="Proteomes" id="UP001284601">
    <property type="component" value="Unassembled WGS sequence"/>
</dbReference>
<reference evidence="3" key="1">
    <citation type="submission" date="2023-07" db="EMBL/GenBank/DDBJ databases">
        <title>Conexibacter stalactiti sp. nov., isolated from stalactites in a lava cave and emended description of the genus Conexibacter.</title>
        <authorList>
            <person name="Lee S.D."/>
        </authorList>
    </citation>
    <scope>NUCLEOTIDE SEQUENCE [LARGE SCALE GENOMIC DNA]</scope>
    <source>
        <strain evidence="3">KCTC 39840</strain>
    </source>
</reference>
<sequence length="130" mass="13793">MSPTVDEIRRTAEARLRELEPVLAEAEQLRVLLAAIDAPSTTLPPRLSAVGSTRPADRRQRDGRAPQGANKQLILDIVARQPGVAAPEIAAATGLKRTVVASTISRLKRVGELEAHGRGVRLPRAAAAVA</sequence>
<proteinExistence type="predicted"/>
<evidence type="ECO:0000256" key="1">
    <source>
        <dbReference type="SAM" id="MobiDB-lite"/>
    </source>
</evidence>
<evidence type="ECO:0000313" key="2">
    <source>
        <dbReference type="EMBL" id="MDW5596079.1"/>
    </source>
</evidence>
<gene>
    <name evidence="2" type="ORF">R7226_17160</name>
</gene>
<organism evidence="2 3">
    <name type="scientific">Conexibacter stalactiti</name>
    <dbReference type="NCBI Taxonomy" id="1940611"/>
    <lineage>
        <taxon>Bacteria</taxon>
        <taxon>Bacillati</taxon>
        <taxon>Actinomycetota</taxon>
        <taxon>Thermoleophilia</taxon>
        <taxon>Solirubrobacterales</taxon>
        <taxon>Conexibacteraceae</taxon>
        <taxon>Conexibacter</taxon>
    </lineage>
</organism>
<dbReference type="EMBL" id="JAWSTH010000046">
    <property type="protein sequence ID" value="MDW5596079.1"/>
    <property type="molecule type" value="Genomic_DNA"/>
</dbReference>
<dbReference type="InterPro" id="IPR036388">
    <property type="entry name" value="WH-like_DNA-bd_sf"/>
</dbReference>
<comment type="caution">
    <text evidence="2">The sequence shown here is derived from an EMBL/GenBank/DDBJ whole genome shotgun (WGS) entry which is preliminary data.</text>
</comment>
<keyword evidence="3" id="KW-1185">Reference proteome</keyword>
<accession>A0ABU4HSB0</accession>
<feature type="compositionally biased region" description="Basic and acidic residues" evidence="1">
    <location>
        <begin position="55"/>
        <end position="64"/>
    </location>
</feature>
<protein>
    <recommendedName>
        <fullName evidence="4">MarR family transcriptional regulator</fullName>
    </recommendedName>
</protein>